<dbReference type="PANTHER" id="PTHR21310">
    <property type="entry name" value="AMINOGLYCOSIDE PHOSPHOTRANSFERASE-RELATED-RELATED"/>
    <property type="match status" value="1"/>
</dbReference>
<dbReference type="InterPro" id="IPR051678">
    <property type="entry name" value="AGP_Transferase"/>
</dbReference>
<dbReference type="CDD" id="cd05155">
    <property type="entry name" value="APH_ChoK_like_1"/>
    <property type="match status" value="1"/>
</dbReference>
<protein>
    <submittedName>
        <fullName evidence="2">Predicted kinase, aminoglycoside phosphotransferase (APT) family</fullName>
    </submittedName>
</protein>
<comment type="caution">
    <text evidence="2">The sequence shown here is derived from an EMBL/GenBank/DDBJ whole genome shotgun (WGS) entry which is preliminary data.</text>
</comment>
<evidence type="ECO:0000259" key="1">
    <source>
        <dbReference type="Pfam" id="PF01636"/>
    </source>
</evidence>
<dbReference type="EMBL" id="FOSK01000015">
    <property type="protein sequence ID" value="SFL06084.1"/>
    <property type="molecule type" value="Genomic_DNA"/>
</dbReference>
<reference evidence="2 3" key="1">
    <citation type="submission" date="2016-10" db="EMBL/GenBank/DDBJ databases">
        <authorList>
            <person name="Varghese N."/>
            <person name="Submissions S."/>
        </authorList>
    </citation>
    <scope>NUCLEOTIDE SEQUENCE [LARGE SCALE GENOMIC DNA]</scope>
    <source>
        <strain evidence="2 3">DSM 16392</strain>
    </source>
</reference>
<gene>
    <name evidence="2" type="ORF">SAMN04488518_115113</name>
</gene>
<dbReference type="PANTHER" id="PTHR21310:SF42">
    <property type="entry name" value="BIFUNCTIONAL AAC_APH"/>
    <property type="match status" value="1"/>
</dbReference>
<evidence type="ECO:0000313" key="2">
    <source>
        <dbReference type="EMBL" id="SFL06084.1"/>
    </source>
</evidence>
<dbReference type="InterPro" id="IPR002575">
    <property type="entry name" value="Aminoglycoside_PTrfase"/>
</dbReference>
<dbReference type="Pfam" id="PF01636">
    <property type="entry name" value="APH"/>
    <property type="match status" value="1"/>
</dbReference>
<sequence>MSDGRLMIAPEVVRKMLDEQFPEWRDLSVRRVEQDGWDNNTFRLGNELKVRLPSAAGYVPQVEKEFNWLPKLANQLPVAIPEPVALGKPTADYPYPWSVYRWIEGETASDHSVRDMNEFARDLAAFLHALWAADTTGAPEAGDHNCHRGGDLSVYDEETRFCLAGVTDDIDAKTALMIWERALQTKWTKPAVWVQGDLSTGNILTQNGRLSAVIDFGLCTVGDSACDLVIAWKFFSGVNREIFKTTVNINQGTWNRAMGWALWKAIRTLYYAKQDSIAEEQRAAKEVIEAILADVEHCT</sequence>
<organism evidence="2 3">
    <name type="scientific">Pseudovibrio ascidiaceicola</name>
    <dbReference type="NCBI Taxonomy" id="285279"/>
    <lineage>
        <taxon>Bacteria</taxon>
        <taxon>Pseudomonadati</taxon>
        <taxon>Pseudomonadota</taxon>
        <taxon>Alphaproteobacteria</taxon>
        <taxon>Hyphomicrobiales</taxon>
        <taxon>Stappiaceae</taxon>
        <taxon>Pseudovibrio</taxon>
    </lineage>
</organism>
<keyword evidence="2" id="KW-0808">Transferase</keyword>
<dbReference type="GO" id="GO:0016301">
    <property type="term" value="F:kinase activity"/>
    <property type="evidence" value="ECO:0007669"/>
    <property type="project" value="UniProtKB-KW"/>
</dbReference>
<dbReference type="Proteomes" id="UP000199598">
    <property type="component" value="Unassembled WGS sequence"/>
</dbReference>
<dbReference type="Gene3D" id="3.30.200.20">
    <property type="entry name" value="Phosphorylase Kinase, domain 1"/>
    <property type="match status" value="1"/>
</dbReference>
<feature type="domain" description="Aminoglycoside phosphotransferase" evidence="1">
    <location>
        <begin position="35"/>
        <end position="239"/>
    </location>
</feature>
<proteinExistence type="predicted"/>
<evidence type="ECO:0000313" key="3">
    <source>
        <dbReference type="Proteomes" id="UP000199598"/>
    </source>
</evidence>
<dbReference type="InterPro" id="IPR011009">
    <property type="entry name" value="Kinase-like_dom_sf"/>
</dbReference>
<accession>A0A1I4EK44</accession>
<keyword evidence="3" id="KW-1185">Reference proteome</keyword>
<dbReference type="SUPFAM" id="SSF56112">
    <property type="entry name" value="Protein kinase-like (PK-like)"/>
    <property type="match status" value="1"/>
</dbReference>
<dbReference type="RefSeq" id="WP_093523224.1">
    <property type="nucleotide sequence ID" value="NZ_FOSK01000015.1"/>
</dbReference>
<dbReference type="Gene3D" id="3.90.1200.10">
    <property type="match status" value="1"/>
</dbReference>
<name>A0A1I4EK44_9HYPH</name>
<keyword evidence="2" id="KW-0418">Kinase</keyword>